<feature type="domain" description="RNase H type-1" evidence="2">
    <location>
        <begin position="11"/>
        <end position="83"/>
    </location>
</feature>
<evidence type="ECO:0000313" key="3">
    <source>
        <dbReference type="EMBL" id="KAF5197407.1"/>
    </source>
</evidence>
<accession>A0A7J6WKH2</accession>
<evidence type="ECO:0000259" key="2">
    <source>
        <dbReference type="Pfam" id="PF13456"/>
    </source>
</evidence>
<dbReference type="Proteomes" id="UP000554482">
    <property type="component" value="Unassembled WGS sequence"/>
</dbReference>
<evidence type="ECO:0000313" key="4">
    <source>
        <dbReference type="Proteomes" id="UP000554482"/>
    </source>
</evidence>
<reference evidence="3 4" key="1">
    <citation type="submission" date="2020-06" db="EMBL/GenBank/DDBJ databases">
        <title>Transcriptomic and genomic resources for Thalictrum thalictroides and T. hernandezii: Facilitating candidate gene discovery in an emerging model plant lineage.</title>
        <authorList>
            <person name="Arias T."/>
            <person name="Riano-Pachon D.M."/>
            <person name="Di Stilio V.S."/>
        </authorList>
    </citation>
    <scope>NUCLEOTIDE SEQUENCE [LARGE SCALE GENOMIC DNA]</scope>
    <source>
        <strain evidence="4">cv. WT478/WT964</strain>
        <tissue evidence="3">Leaves</tissue>
    </source>
</reference>
<keyword evidence="4" id="KW-1185">Reference proteome</keyword>
<protein>
    <recommendedName>
        <fullName evidence="2">RNase H type-1 domain-containing protein</fullName>
    </recommendedName>
</protein>
<dbReference type="Pfam" id="PF13456">
    <property type="entry name" value="RVT_3"/>
    <property type="match status" value="1"/>
</dbReference>
<organism evidence="3 4">
    <name type="scientific">Thalictrum thalictroides</name>
    <name type="common">Rue-anemone</name>
    <name type="synonym">Anemone thalictroides</name>
    <dbReference type="NCBI Taxonomy" id="46969"/>
    <lineage>
        <taxon>Eukaryota</taxon>
        <taxon>Viridiplantae</taxon>
        <taxon>Streptophyta</taxon>
        <taxon>Embryophyta</taxon>
        <taxon>Tracheophyta</taxon>
        <taxon>Spermatophyta</taxon>
        <taxon>Magnoliopsida</taxon>
        <taxon>Ranunculales</taxon>
        <taxon>Ranunculaceae</taxon>
        <taxon>Thalictroideae</taxon>
        <taxon>Thalictrum</taxon>
    </lineage>
</organism>
<dbReference type="AlphaFoldDB" id="A0A7J6WKH2"/>
<name>A0A7J6WKH2_THATH</name>
<evidence type="ECO:0000256" key="1">
    <source>
        <dbReference type="SAM" id="SignalP"/>
    </source>
</evidence>
<proteinExistence type="predicted"/>
<sequence length="93" mass="10576">MVLVLVILVLQSAGSGGVIRNEYGQVLGWYSLQIGHTSTNNIAEEWMTIIYGFKLATDLNIHRYYLLVEAIQMSTKVVDTITQQCRKWMKKIA</sequence>
<dbReference type="InterPro" id="IPR002156">
    <property type="entry name" value="RNaseH_domain"/>
</dbReference>
<feature type="chain" id="PRO_5029755714" description="RNase H type-1 domain-containing protein" evidence="1">
    <location>
        <begin position="17"/>
        <end position="93"/>
    </location>
</feature>
<gene>
    <name evidence="3" type="ORF">FRX31_013006</name>
</gene>
<dbReference type="GO" id="GO:0004523">
    <property type="term" value="F:RNA-DNA hybrid ribonuclease activity"/>
    <property type="evidence" value="ECO:0007669"/>
    <property type="project" value="InterPro"/>
</dbReference>
<feature type="signal peptide" evidence="1">
    <location>
        <begin position="1"/>
        <end position="16"/>
    </location>
</feature>
<keyword evidence="1" id="KW-0732">Signal</keyword>
<comment type="caution">
    <text evidence="3">The sequence shown here is derived from an EMBL/GenBank/DDBJ whole genome shotgun (WGS) entry which is preliminary data.</text>
</comment>
<dbReference type="EMBL" id="JABWDY010014751">
    <property type="protein sequence ID" value="KAF5197407.1"/>
    <property type="molecule type" value="Genomic_DNA"/>
</dbReference>
<dbReference type="GO" id="GO:0003676">
    <property type="term" value="F:nucleic acid binding"/>
    <property type="evidence" value="ECO:0007669"/>
    <property type="project" value="InterPro"/>
</dbReference>